<feature type="compositionally biased region" description="Polar residues" evidence="1">
    <location>
        <begin position="28"/>
        <end position="37"/>
    </location>
</feature>
<gene>
    <name evidence="2" type="ORF">LAFE_0F13256G</name>
</gene>
<dbReference type="Proteomes" id="UP000190831">
    <property type="component" value="Chromosome F"/>
</dbReference>
<evidence type="ECO:0000313" key="3">
    <source>
        <dbReference type="Proteomes" id="UP000190831"/>
    </source>
</evidence>
<evidence type="ECO:0000313" key="2">
    <source>
        <dbReference type="EMBL" id="SCW02741.1"/>
    </source>
</evidence>
<accession>A0A1G4MG69</accession>
<proteinExistence type="predicted"/>
<feature type="compositionally biased region" description="Basic residues" evidence="1">
    <location>
        <begin position="8"/>
        <end position="17"/>
    </location>
</feature>
<feature type="region of interest" description="Disordered" evidence="1">
    <location>
        <begin position="1"/>
        <end position="72"/>
    </location>
</feature>
<keyword evidence="3" id="KW-1185">Reference proteome</keyword>
<organism evidence="2 3">
    <name type="scientific">Lachancea fermentati</name>
    <name type="common">Zygosaccharomyces fermentati</name>
    <dbReference type="NCBI Taxonomy" id="4955"/>
    <lineage>
        <taxon>Eukaryota</taxon>
        <taxon>Fungi</taxon>
        <taxon>Dikarya</taxon>
        <taxon>Ascomycota</taxon>
        <taxon>Saccharomycotina</taxon>
        <taxon>Saccharomycetes</taxon>
        <taxon>Saccharomycetales</taxon>
        <taxon>Saccharomycetaceae</taxon>
        <taxon>Lachancea</taxon>
    </lineage>
</organism>
<dbReference type="OMA" id="DQSSHRT"/>
<dbReference type="AlphaFoldDB" id="A0A1G4MG69"/>
<reference evidence="3" key="1">
    <citation type="submission" date="2016-03" db="EMBL/GenBank/DDBJ databases">
        <authorList>
            <person name="Devillers H."/>
        </authorList>
    </citation>
    <scope>NUCLEOTIDE SEQUENCE [LARGE SCALE GENOMIC DNA]</scope>
</reference>
<sequence>MASSSRKQLSRFKGRKRFQLEDGEQTFHPLQSKSTNIPEAHAPISSIEPPLKKRRRTTTHKKDSPKGSLFKNENVSIRLVDSHDVGNNNKNRACSEEAPLLLSSHRRLNNKISNVENLGEAMEDRSVQLDDFDQPPDSTSTPLLASPSLHVGSFDSAQLVDPIRPSPVVYNPQGYPVQSPPYAYPMAPNVPSVYIRGYESPLKGRGALFPYFSPMFMSPVHMDAYGWPVLPHAYAQPGGLPQQYPRSQKSSHDSSASYKSSGGEATYRSSSDGN</sequence>
<dbReference type="EMBL" id="LT598490">
    <property type="protein sequence ID" value="SCW02741.1"/>
    <property type="molecule type" value="Genomic_DNA"/>
</dbReference>
<protein>
    <submittedName>
        <fullName evidence="2">LAFE_0F13256g1_1</fullName>
    </submittedName>
</protein>
<name>A0A1G4MG69_LACFM</name>
<evidence type="ECO:0000256" key="1">
    <source>
        <dbReference type="SAM" id="MobiDB-lite"/>
    </source>
</evidence>
<feature type="region of interest" description="Disordered" evidence="1">
    <location>
        <begin position="238"/>
        <end position="274"/>
    </location>
</feature>